<dbReference type="OrthoDB" id="9808637at2"/>
<dbReference type="InterPro" id="IPR024199">
    <property type="entry name" value="Uncharacterised_DsbB"/>
</dbReference>
<accession>A0A4R6FUN0</accession>
<comment type="subcellular location">
    <subcellularLocation>
        <location evidence="1">Membrane</location>
        <topology evidence="1">Multi-pass membrane protein</topology>
    </subcellularLocation>
</comment>
<evidence type="ECO:0000313" key="6">
    <source>
        <dbReference type="EMBL" id="TDN85579.1"/>
    </source>
</evidence>
<keyword evidence="2 5" id="KW-0812">Transmembrane</keyword>
<dbReference type="SUPFAM" id="SSF158442">
    <property type="entry name" value="DsbB-like"/>
    <property type="match status" value="1"/>
</dbReference>
<evidence type="ECO:0000256" key="5">
    <source>
        <dbReference type="SAM" id="Phobius"/>
    </source>
</evidence>
<keyword evidence="4 5" id="KW-0472">Membrane</keyword>
<gene>
    <name evidence="6" type="ORF">EV664_102286</name>
</gene>
<dbReference type="GO" id="GO:0015035">
    <property type="term" value="F:protein-disulfide reductase activity"/>
    <property type="evidence" value="ECO:0007669"/>
    <property type="project" value="InterPro"/>
</dbReference>
<protein>
    <submittedName>
        <fullName evidence="6">Disulfide bond formation protein DsbB</fullName>
    </submittedName>
</protein>
<dbReference type="AlphaFoldDB" id="A0A4R6FUN0"/>
<evidence type="ECO:0000256" key="3">
    <source>
        <dbReference type="ARBA" id="ARBA00022989"/>
    </source>
</evidence>
<dbReference type="Gene3D" id="1.20.1550.10">
    <property type="entry name" value="DsbB-like"/>
    <property type="match status" value="1"/>
</dbReference>
<feature type="transmembrane region" description="Helical" evidence="5">
    <location>
        <begin position="43"/>
        <end position="60"/>
    </location>
</feature>
<evidence type="ECO:0000256" key="1">
    <source>
        <dbReference type="ARBA" id="ARBA00004141"/>
    </source>
</evidence>
<name>A0A4R6FUN0_9SPHN</name>
<organism evidence="6 7">
    <name type="scientific">Stakelama pacifica</name>
    <dbReference type="NCBI Taxonomy" id="517720"/>
    <lineage>
        <taxon>Bacteria</taxon>
        <taxon>Pseudomonadati</taxon>
        <taxon>Pseudomonadota</taxon>
        <taxon>Alphaproteobacteria</taxon>
        <taxon>Sphingomonadales</taxon>
        <taxon>Sphingomonadaceae</taxon>
        <taxon>Stakelama</taxon>
    </lineage>
</organism>
<evidence type="ECO:0000313" key="7">
    <source>
        <dbReference type="Proteomes" id="UP000295493"/>
    </source>
</evidence>
<dbReference type="EMBL" id="SNWD01000002">
    <property type="protein sequence ID" value="TDN85579.1"/>
    <property type="molecule type" value="Genomic_DNA"/>
</dbReference>
<keyword evidence="3 5" id="KW-1133">Transmembrane helix</keyword>
<keyword evidence="7" id="KW-1185">Reference proteome</keyword>
<reference evidence="6 7" key="1">
    <citation type="submission" date="2019-03" db="EMBL/GenBank/DDBJ databases">
        <title>Genomic Encyclopedia of Type Strains, Phase IV (KMG-IV): sequencing the most valuable type-strain genomes for metagenomic binning, comparative biology and taxonomic classification.</title>
        <authorList>
            <person name="Goeker M."/>
        </authorList>
    </citation>
    <scope>NUCLEOTIDE SEQUENCE [LARGE SCALE GENOMIC DNA]</scope>
    <source>
        <strain evidence="6 7">DSM 25059</strain>
    </source>
</reference>
<dbReference type="InterPro" id="IPR023380">
    <property type="entry name" value="DsbB-like_sf"/>
</dbReference>
<sequence>MGTNPRFRAAQWLALLLPLTLMAGALGSQYIGGLIPCEMCQWQRWPHYAAIIVALLSFALPKGGKDAIALVVLAAILIAASGLIGVFHAGVEYKWWDGITACTATFQPGADFLNVIHAPIVRCDEPQWTLMGISLAGFNALFSLCGAAAILLLSAMRRKA</sequence>
<evidence type="ECO:0000256" key="2">
    <source>
        <dbReference type="ARBA" id="ARBA00022692"/>
    </source>
</evidence>
<dbReference type="InterPro" id="IPR003752">
    <property type="entry name" value="DiS_bond_form_DsbB/BdbC"/>
</dbReference>
<evidence type="ECO:0000256" key="4">
    <source>
        <dbReference type="ARBA" id="ARBA00023136"/>
    </source>
</evidence>
<comment type="caution">
    <text evidence="6">The sequence shown here is derived from an EMBL/GenBank/DDBJ whole genome shotgun (WGS) entry which is preliminary data.</text>
</comment>
<dbReference type="RefSeq" id="WP_133494495.1">
    <property type="nucleotide sequence ID" value="NZ_BMLU01000002.1"/>
</dbReference>
<dbReference type="GO" id="GO:0016020">
    <property type="term" value="C:membrane"/>
    <property type="evidence" value="ECO:0007669"/>
    <property type="project" value="UniProtKB-SubCell"/>
</dbReference>
<feature type="transmembrane region" description="Helical" evidence="5">
    <location>
        <begin position="128"/>
        <end position="153"/>
    </location>
</feature>
<proteinExistence type="predicted"/>
<feature type="transmembrane region" description="Helical" evidence="5">
    <location>
        <begin position="67"/>
        <end position="87"/>
    </location>
</feature>
<dbReference type="GO" id="GO:0006457">
    <property type="term" value="P:protein folding"/>
    <property type="evidence" value="ECO:0007669"/>
    <property type="project" value="InterPro"/>
</dbReference>
<dbReference type="PIRSF" id="PIRSF033913">
    <property type="entry name" value="S-S_format_DsbB"/>
    <property type="match status" value="1"/>
</dbReference>
<dbReference type="Proteomes" id="UP000295493">
    <property type="component" value="Unassembled WGS sequence"/>
</dbReference>
<dbReference type="Pfam" id="PF02600">
    <property type="entry name" value="DsbB"/>
    <property type="match status" value="1"/>
</dbReference>